<gene>
    <name evidence="2" type="ORF">H6G03_32040</name>
</gene>
<evidence type="ECO:0000313" key="2">
    <source>
        <dbReference type="EMBL" id="MBD2185648.1"/>
    </source>
</evidence>
<dbReference type="PANTHER" id="PTHR30189">
    <property type="entry name" value="LPS-ASSEMBLY PROTEIN"/>
    <property type="match status" value="1"/>
</dbReference>
<dbReference type="GO" id="GO:0031470">
    <property type="term" value="C:carboxysome"/>
    <property type="evidence" value="ECO:0007669"/>
    <property type="project" value="UniProtKB-ARBA"/>
</dbReference>
<dbReference type="PANTHER" id="PTHR30189:SF1">
    <property type="entry name" value="LPS-ASSEMBLY PROTEIN LPTD"/>
    <property type="match status" value="1"/>
</dbReference>
<accession>A0A926ZJK0</accession>
<dbReference type="Gene3D" id="2.60.450.10">
    <property type="entry name" value="Lipopolysaccharide (LPS) transport protein A like domain"/>
    <property type="match status" value="1"/>
</dbReference>
<dbReference type="InterPro" id="IPR011004">
    <property type="entry name" value="Trimer_LpxA-like_sf"/>
</dbReference>
<reference evidence="2" key="2">
    <citation type="submission" date="2020-08" db="EMBL/GenBank/DDBJ databases">
        <authorList>
            <person name="Chen M."/>
            <person name="Teng W."/>
            <person name="Zhao L."/>
            <person name="Hu C."/>
            <person name="Zhou Y."/>
            <person name="Han B."/>
            <person name="Song L."/>
            <person name="Shu W."/>
        </authorList>
    </citation>
    <scope>NUCLEOTIDE SEQUENCE</scope>
    <source>
        <strain evidence="2">FACHB-1375</strain>
    </source>
</reference>
<dbReference type="GO" id="GO:0043886">
    <property type="term" value="F:structural constituent of carboxysome shell"/>
    <property type="evidence" value="ECO:0007669"/>
    <property type="project" value="UniProtKB-ARBA"/>
</dbReference>
<feature type="region of interest" description="Disordered" evidence="1">
    <location>
        <begin position="231"/>
        <end position="300"/>
    </location>
</feature>
<keyword evidence="3" id="KW-1185">Reference proteome</keyword>
<dbReference type="GO" id="GO:0009279">
    <property type="term" value="C:cell outer membrane"/>
    <property type="evidence" value="ECO:0007669"/>
    <property type="project" value="TreeGrafter"/>
</dbReference>
<proteinExistence type="predicted"/>
<dbReference type="InterPro" id="IPR022244">
    <property type="entry name" value="DUF3769"/>
</dbReference>
<dbReference type="GO" id="GO:1990351">
    <property type="term" value="C:transporter complex"/>
    <property type="evidence" value="ECO:0007669"/>
    <property type="project" value="TreeGrafter"/>
</dbReference>
<dbReference type="Pfam" id="PF12600">
    <property type="entry name" value="DUF3769"/>
    <property type="match status" value="1"/>
</dbReference>
<evidence type="ECO:0000313" key="3">
    <source>
        <dbReference type="Proteomes" id="UP000641646"/>
    </source>
</evidence>
<evidence type="ECO:0000256" key="1">
    <source>
        <dbReference type="SAM" id="MobiDB-lite"/>
    </source>
</evidence>
<reference evidence="2" key="1">
    <citation type="journal article" date="2015" name="ISME J.">
        <title>Draft Genome Sequence of Streptomyces incarnatus NRRL8089, which Produces the Nucleoside Antibiotic Sinefungin.</title>
        <authorList>
            <person name="Oshima K."/>
            <person name="Hattori M."/>
            <person name="Shimizu H."/>
            <person name="Fukuda K."/>
            <person name="Nemoto M."/>
            <person name="Inagaki K."/>
            <person name="Tamura T."/>
        </authorList>
    </citation>
    <scope>NUCLEOTIDE SEQUENCE</scope>
    <source>
        <strain evidence="2">FACHB-1375</strain>
    </source>
</reference>
<dbReference type="Proteomes" id="UP000641646">
    <property type="component" value="Unassembled WGS sequence"/>
</dbReference>
<name>A0A926ZJK0_9CYAN</name>
<dbReference type="EMBL" id="JACJPW010000133">
    <property type="protein sequence ID" value="MBD2185648.1"/>
    <property type="molecule type" value="Genomic_DNA"/>
</dbReference>
<dbReference type="SUPFAM" id="SSF51161">
    <property type="entry name" value="Trimeric LpxA-like enzymes"/>
    <property type="match status" value="1"/>
</dbReference>
<dbReference type="InterPro" id="IPR050218">
    <property type="entry name" value="LptD"/>
</dbReference>
<protein>
    <submittedName>
        <fullName evidence="2">DUF3769 domain-containing protein</fullName>
    </submittedName>
</protein>
<dbReference type="AlphaFoldDB" id="A0A926ZJK0"/>
<sequence>MPYAVPPPEPPAIISHLSAVSSKAPISDNTQLTDDRSLLLRSQSSVVGSNAPIGDNTQLTDDRSLLLRSQSSVVGSNAPIGDNAQLINDLLWAVSSEVLTADKQELTAATPVLSTAGDRNTAAAKEEPAPDPTAETAKSAALLGSPLSVVMPSDEVEEFATTGNIVPEVAQNQEWGSQSLPGKEMAPTDLSSDVAIIDEILIAGESEKSAGLATKEGELSYFTVRDTELVQTPNPSRSIEIDPEPVFSPNPEAEILPTGHIGTSSGNIRNRRQNQRQQSQRRQSQGRQQQAPATGTPVNIPPTVGVIELFADRLEYDAARQIFTGVGNVEMRYQGGVLTADRVQGNLVNRVAVAEGSAAFRRGQQNLRGQRIVYNFVQDSGNIRNGSGEIFLPTSGTDLAFNLPNTGVVPPVVAERPLSDRLLGSQAPQQVTSVGGINLVFGGTRPGSGLPSAGRGGEVRRIRFEAENIDFYPRGYRARNVRLTNDPFSPPELEVRADQAIVTQVSPLRDEVALTRPRLVFDQGFALPIPRSRYAFDRTESEPPIFQVGYDERERGGVYIYRGFEVYRSSKVRFSVTPQFFIQRAISEGFGNPAELFGVRARFSATVGPRTLVGSSVTVNNFGSEGIAEKIRANTRLVQVIGTRWPHRLTLEYSFRDELFNGSLGYQTVQQAIGGVLTSPVFPLAKTGANLTYQVGAQYINADTDRLELLAPVRTNNRTSLGRYQASVSINRGIRLWRGQALPATASQGLRYTPVPVIPFVSLVPSVTSTTSLYSNGETQSTFTGSIVLLGQFGHFSKPVLDYTGFNLRLTRVLRNGESPFFFDRVVDERVLSFGVTQQLYGPFRIGFQTAINLDTNKSISTDYFLEYSRRTYGITLRYNPDVQLGAILLRISDFNWNNGGQPFGGTGVRFVDFGVLQDY</sequence>
<feature type="compositionally biased region" description="Low complexity" evidence="1">
    <location>
        <begin position="275"/>
        <end position="290"/>
    </location>
</feature>
<dbReference type="RefSeq" id="WP_190474154.1">
    <property type="nucleotide sequence ID" value="NZ_JACJPW010000133.1"/>
</dbReference>
<comment type="caution">
    <text evidence="2">The sequence shown here is derived from an EMBL/GenBank/DDBJ whole genome shotgun (WGS) entry which is preliminary data.</text>
</comment>
<organism evidence="2 3">
    <name type="scientific">Aerosakkonema funiforme FACHB-1375</name>
    <dbReference type="NCBI Taxonomy" id="2949571"/>
    <lineage>
        <taxon>Bacteria</taxon>
        <taxon>Bacillati</taxon>
        <taxon>Cyanobacteriota</taxon>
        <taxon>Cyanophyceae</taxon>
        <taxon>Oscillatoriophycideae</taxon>
        <taxon>Aerosakkonematales</taxon>
        <taxon>Aerosakkonemataceae</taxon>
        <taxon>Aerosakkonema</taxon>
    </lineage>
</organism>